<accession>A0A1I0D592</accession>
<organism evidence="2 3">
    <name type="scientific">Marinobacter segnicrescens</name>
    <dbReference type="NCBI Taxonomy" id="430453"/>
    <lineage>
        <taxon>Bacteria</taxon>
        <taxon>Pseudomonadati</taxon>
        <taxon>Pseudomonadota</taxon>
        <taxon>Gammaproteobacteria</taxon>
        <taxon>Pseudomonadales</taxon>
        <taxon>Marinobacteraceae</taxon>
        <taxon>Marinobacter</taxon>
    </lineage>
</organism>
<dbReference type="Gene3D" id="2.60.120.1140">
    <property type="entry name" value="Protein of unknown function DUF192"/>
    <property type="match status" value="1"/>
</dbReference>
<dbReference type="STRING" id="430453.SAMN04487962_106158"/>
<dbReference type="PANTHER" id="PTHR37953">
    <property type="entry name" value="UPF0127 PROTEIN MJ1496"/>
    <property type="match status" value="1"/>
</dbReference>
<evidence type="ECO:0000313" key="3">
    <source>
        <dbReference type="Proteomes" id="UP000198762"/>
    </source>
</evidence>
<dbReference type="EMBL" id="FOHZ01000006">
    <property type="protein sequence ID" value="SET27366.1"/>
    <property type="molecule type" value="Genomic_DNA"/>
</dbReference>
<dbReference type="InterPro" id="IPR003795">
    <property type="entry name" value="DUF192"/>
</dbReference>
<evidence type="ECO:0000313" key="2">
    <source>
        <dbReference type="EMBL" id="SET27366.1"/>
    </source>
</evidence>
<name>A0A1I0D592_9GAMM</name>
<keyword evidence="3" id="KW-1185">Reference proteome</keyword>
<reference evidence="3" key="1">
    <citation type="submission" date="2016-10" db="EMBL/GenBank/DDBJ databases">
        <authorList>
            <person name="Varghese N."/>
            <person name="Submissions S."/>
        </authorList>
    </citation>
    <scope>NUCLEOTIDE SEQUENCE [LARGE SCALE GENOMIC DNA]</scope>
    <source>
        <strain evidence="3">CGMCC 1.6489</strain>
    </source>
</reference>
<dbReference type="AlphaFoldDB" id="A0A1I0D592"/>
<evidence type="ECO:0008006" key="4">
    <source>
        <dbReference type="Google" id="ProtNLM"/>
    </source>
</evidence>
<dbReference type="RefSeq" id="WP_091850496.1">
    <property type="nucleotide sequence ID" value="NZ_FOHZ01000006.1"/>
</dbReference>
<dbReference type="OrthoDB" id="5526466at2"/>
<keyword evidence="1" id="KW-0732">Signal</keyword>
<dbReference type="PANTHER" id="PTHR37953:SF1">
    <property type="entry name" value="UPF0127 PROTEIN MJ1496"/>
    <property type="match status" value="1"/>
</dbReference>
<gene>
    <name evidence="2" type="ORF">SAMN04487962_106158</name>
</gene>
<proteinExistence type="predicted"/>
<feature type="chain" id="PRO_5011543004" description="DUF192 domain-containing protein" evidence="1">
    <location>
        <begin position="27"/>
        <end position="173"/>
    </location>
</feature>
<dbReference type="Proteomes" id="UP000198762">
    <property type="component" value="Unassembled WGS sequence"/>
</dbReference>
<sequence length="173" mass="19459">MTSRSRIAGLFRAFLAFWLVVAAAFAQSSPPQQLETWEACLITDERAIPVTLEHAVTAEQRRWGLMERQSLPARAGMLFFYDSDRPASAGFWMYRTRIPLDIAWLDENGVILAMDTMTPCETDQARDCPTWPAGVPHRNVLEMNAGFFETHHVDVGDKLVANLNDNIPCSMAD</sequence>
<protein>
    <recommendedName>
        <fullName evidence="4">DUF192 domain-containing protein</fullName>
    </recommendedName>
</protein>
<feature type="signal peptide" evidence="1">
    <location>
        <begin position="1"/>
        <end position="26"/>
    </location>
</feature>
<dbReference type="Pfam" id="PF02643">
    <property type="entry name" value="DUF192"/>
    <property type="match status" value="1"/>
</dbReference>
<evidence type="ECO:0000256" key="1">
    <source>
        <dbReference type="SAM" id="SignalP"/>
    </source>
</evidence>
<dbReference type="InterPro" id="IPR038695">
    <property type="entry name" value="Saro_0823-like_sf"/>
</dbReference>